<feature type="region of interest" description="Disordered" evidence="1">
    <location>
        <begin position="2448"/>
        <end position="2471"/>
    </location>
</feature>
<feature type="compositionally biased region" description="Basic and acidic residues" evidence="1">
    <location>
        <begin position="3174"/>
        <end position="3191"/>
    </location>
</feature>
<dbReference type="InterPro" id="IPR058952">
    <property type="entry name" value="Ig_CFAP47"/>
</dbReference>
<name>A0A5J4P2E9_9TREM</name>
<protein>
    <recommendedName>
        <fullName evidence="2">Calponin-homology (CH) domain-containing protein</fullName>
    </recommendedName>
</protein>
<comment type="caution">
    <text evidence="3">The sequence shown here is derived from an EMBL/GenBank/DDBJ whole genome shotgun (WGS) entry which is preliminary data.</text>
</comment>
<keyword evidence="4" id="KW-1185">Reference proteome</keyword>
<dbReference type="GO" id="GO:0060271">
    <property type="term" value="P:cilium assembly"/>
    <property type="evidence" value="ECO:0007669"/>
    <property type="project" value="TreeGrafter"/>
</dbReference>
<reference evidence="3 4" key="1">
    <citation type="journal article" date="2019" name="Gigascience">
        <title>Whole-genome sequence of the oriental lung fluke Paragonimus westermani.</title>
        <authorList>
            <person name="Oey H."/>
            <person name="Zakrzewski M."/>
            <person name="Narain K."/>
            <person name="Devi K.R."/>
            <person name="Agatsuma T."/>
            <person name="Nawaratna S."/>
            <person name="Gobert G.N."/>
            <person name="Jones M.K."/>
            <person name="Ragan M.A."/>
            <person name="McManus D.P."/>
            <person name="Krause L."/>
        </authorList>
    </citation>
    <scope>NUCLEOTIDE SEQUENCE [LARGE SCALE GENOMIC DNA]</scope>
    <source>
        <strain evidence="3 4">IND2009</strain>
    </source>
</reference>
<dbReference type="InterPro" id="IPR001715">
    <property type="entry name" value="CH_dom"/>
</dbReference>
<dbReference type="Gene3D" id="1.10.418.10">
    <property type="entry name" value="Calponin-like domain"/>
    <property type="match status" value="1"/>
</dbReference>
<feature type="region of interest" description="Disordered" evidence="1">
    <location>
        <begin position="1495"/>
        <end position="1516"/>
    </location>
</feature>
<dbReference type="InterPro" id="IPR013783">
    <property type="entry name" value="Ig-like_fold"/>
</dbReference>
<dbReference type="Pfam" id="PF00307">
    <property type="entry name" value="CH"/>
    <property type="match status" value="1"/>
</dbReference>
<dbReference type="PANTHER" id="PTHR45912">
    <property type="entry name" value="CILIA- AND FLAGELLA-ASSOCIATED PROTEIN 47"/>
    <property type="match status" value="1"/>
</dbReference>
<dbReference type="InterPro" id="IPR036872">
    <property type="entry name" value="CH_dom_sf"/>
</dbReference>
<accession>A0A5J4P2E9</accession>
<feature type="compositionally biased region" description="Polar residues" evidence="1">
    <location>
        <begin position="1301"/>
        <end position="1316"/>
    </location>
</feature>
<feature type="compositionally biased region" description="Basic and acidic residues" evidence="1">
    <location>
        <begin position="93"/>
        <end position="108"/>
    </location>
</feature>
<dbReference type="PROSITE" id="PS50021">
    <property type="entry name" value="CH"/>
    <property type="match status" value="1"/>
</dbReference>
<dbReference type="Pfam" id="PF26579">
    <property type="entry name" value="Ig_CFAP47"/>
    <property type="match status" value="1"/>
</dbReference>
<dbReference type="InterPro" id="IPR056343">
    <property type="entry name" value="CFAP47_dom"/>
</dbReference>
<dbReference type="CDD" id="cd21218">
    <property type="entry name" value="CH_PLS_FIM_rpt2"/>
    <property type="match status" value="1"/>
</dbReference>
<dbReference type="SMART" id="SM00033">
    <property type="entry name" value="CH"/>
    <property type="match status" value="1"/>
</dbReference>
<dbReference type="EMBL" id="QNGE01000190">
    <property type="protein sequence ID" value="KAA3681488.1"/>
    <property type="molecule type" value="Genomic_DNA"/>
</dbReference>
<dbReference type="Pfam" id="PF24529">
    <property type="entry name" value="CFAP47"/>
    <property type="match status" value="1"/>
</dbReference>
<evidence type="ECO:0000259" key="2">
    <source>
        <dbReference type="PROSITE" id="PS50021"/>
    </source>
</evidence>
<feature type="region of interest" description="Disordered" evidence="1">
    <location>
        <begin position="3174"/>
        <end position="3199"/>
    </location>
</feature>
<dbReference type="Gene3D" id="2.60.40.10">
    <property type="entry name" value="Immunoglobulins"/>
    <property type="match status" value="2"/>
</dbReference>
<feature type="region of interest" description="Disordered" evidence="1">
    <location>
        <begin position="91"/>
        <end position="110"/>
    </location>
</feature>
<sequence>MIFPILLEASNQEDSTHSQQDAKYTDLLDSLIEISPDHGHLNAFETTPIIFHLRPRWKTPKLGFLSYPELPPVKPFSMYLLIKKVEIGAADESPGKDTDDSKLSKEDSSQIYHGSQKLEVIVTGTLVPVQLAIKPAVEDLQPDVNSNPRIPSRKSLSSTIHDIQGDMFVAKLPGNRLMIDYGQCKAGASRQMEFRLLNQAKELPIRYTMPRVAHFIPRPASGVIKPNSQVKITVEFMPKQYGIVPLIVNEVGIGTDLVKYGFKAACPRMALVGQTGAQSALGLPAHVQRDWRGFLGQLKAQSGNQELAQWIAFPNDRTASIRPCDRSKPFRTPFCRILRYTYHDPDYELTNRELQQRLANVTPYTALIRKHADLISQIERDATLIQWEVEPNSGLAPFDADTELKPLNISELGIYDGGPSTVDFGDVCPNTKKTSTVKVVNPLDQCILLDLDLSVEELCQTCPRSYLVRPRSMAEMTVILKTDRLGKFQKNLNFSINGHHKSNLVICATVVPVRLEIDPPTLELTMTDATFGLVSQSGLRGIVLLRNPLHARTHFVWELTGRTSTAFTVRPVKGVVEPFSNLACEVIHYPSLSACKQGTFRLRLPSNIGCAKIIKFQGKERENVSQDQLLQCYVTLPPCKLAFNMRRITLGPIAHALPAKRQIRLTNYGESPAFYRILKQPDDSELIPAGVPMRTDRRLSNQVPVSVTIRLDPEEGEVPVAGHIDIQRLSLVAVTYVFSHFFNVFHMPNNLLGVHVGGSSFIGFGIENLGLTEALVELNFADHPEFSISDQPCGQPETGQKNYVDMQASCLDVPNSQALHSNGEFHTTSRGQPLVRRNSKQVKSIGKILIPANCHWEGSLCFSPTEVGVHDFALSVTVNKMPINMIQSEWSEPSEIGGESARDENPKLFVHRILAVGIRQSIAIDPKDGNVFFTINLNPADQTSKQAVSQKVFLTCLDKAPVGWALGLIGVHQFNKNGKGLLELRDQNDTLLTSNIDGVLEGTLVNVNDRFQFVLRCTPRKPGSFQISLPLWLNKSAGKADGRESVHGERSSERILYRCFQIHIRVTEAHLICSPSRVLFPTIPLGCEVRQFVELRSTRIDRSLSVSVCWPVPENVQPETIGHTADLDCPFTVEFPDGHVFNTDMNIPGQSYTKPLKASIRFRSHVNGLLLAPHPRPACLVFTANQSDCKNGSNSFDRQQANRRLACVAVPISAAVDNSLTSWFDLVSRQPNSFTIGFAKDSLDVEHKLTKAKLTDSGVYLKCLYNLTGEIQLIQSCRGPDGSQQSLVSITNSSDHANGSFGLPTTESLYSDSGRQLTAPDMAESDRVSPNIPCVPETTDSNLPDQTSCISWSSCIERHATNLTVLTPENDVPVRRPETEVDEMITKSVGLLHACLSHLCEGKAPPGVPTTITYPANRPKDALAIVFFYLASLITFVRSQGGCLPHVLPEHLMNPTDYHKWYSLDYPGLTESGRVVKLATSTMYDPRRSVMSFCSTGESHHGTDQEQSANAPIDSQACEKQSECDTTSNLPLSVLPEFNTETFEYVSRRCWTDLMLQLLKLLTRSCSQCLVIQRIQINKLSGIRRPFHKFSSSMADVQLSEKHATIKPEKPQLLSTTCEASPKCPTPDLQTSDKRTRSSSSSLAASIVLQLQTDSASNSNCYSASERVLLTWTNYCFEHGRTVVWHNTKSEPPNRLIINFDHDFSDGLVLACLIGLYVPSVIPHYISQMYTEPLTREHCLHNAILLVQALKTIHMDFDIRPTDITSPHPVGILLFCLHLFHVLPDYTPHQLVEFIADLSKTQLKIIKLINLPVLYVLDTNNSMRPRFLRRAEAILFAVSQRCGPVRGKTVAFTLIGSVNGIGPLGGYFNITTIESPQNLFQTVCHVRGLQCPEFRLAHTESTNMSTAMDKLASSTECWTEAMTEDLTEETFRPGCFDSSGTLQSFFCQESGLLLDAASMNDLTAKITITDEKGTRQSEQDLQHTDVNAVAQKSVHVVYLPLSLGVRHCCLMFTNEQIGEFFVLFRGSADLPKPSTIPFIHDTDFPNTGKQFKTGYRLTSAVASASFGRSGDPNVVYLRAPVGHCVSETLLIPKVNEALQDATRIAVRLRLPPTELHRRRLANTLDSPDLLGMADKLLALPKIPSDKLIGEITKIHRSKRSFKRLVFNVSVDSSFITVPSTVELSNEVIESTGISCFPVDVTINLRRAGLFPAKLIVQRSDDIRVYCVECVGVPDTLKITLNFSAPLNQSVTQPVPIVNKSSYDWNLEAYFTGAAAWFSGPSKIHAPAGCTTNYTVTFLARRETDIEAGLELVNTTDGSKHVFILNGTGLKPLSSGQIKLKCKVGGCKLELDNDSNEKRSARKQFVQLHPFTLKVPNPTSKKQIYRLETDIPPSTLTWLPQQHVNDNRFEVLPGRTEECKLYFRVSKRGQFSGIIVFIADDGNKVMNKTKDSQALNSEQDETSKQAKTVPSNQLFQSVTSKTKLDAQQTNQMDSTYRVWYEVFMVVEPGQSLRNIEVTCSCLSSKLLEIPFSLPEDCFQSMDQLELEVAINGSGLSGSVTHVVRRADNPGESTYRLEYRPSVVGEKKGSITFHHPTCGEFWIALTLRATEPEVVKIPVIECELGKSKVVSILLNNPTDETYKLKPQLTNCDVYTLNMGNSAEELDKSSARLHGGSSIRKNLGVWRFTVCGRGLPPQPRETVCTYVSIGSATTLIIPITNPLKHPVIMDIYLTAASVSGLLKRLEETRRAIVDSSQGSLDPLLTNVHRASRSPSNLTLIKPEEEPFQLLLKRERNIRLDSKTSFDIPLSFAPVEMRETEAICCVVMRRADGHLPKPGNKDTIEEDEPLEIRWLIPLKGTPEASAEMHCLPLLNGRKNDAMIDSIPPLISGIARSTVRYQININLSSTIPLTKRPGSINSSILPEDRPSTIQIHPIGSASSRPMSDRSVAKASPTVLIGNSATWIKFESGDISWKLEPVIFSDNREREELCDLDHLLASSVNIHLKNASKPKPDGVMGVQLGVIFSPPRPFKCSAELTIRSELGAVWRFALTVEAKDPPVDDVIFMPIKKLGAEVRARVVLTSQSAEPEPFIAQLYPSKETEFEIEPKMGVLPPVCPTGGHEMTSDHLKHLPACIHITFTPSSYGKPKRARLVVQTAKMEWHYQLIGDVPTYVVPQKEADRSTIRASESRDRKTSNRPHKRNYILHNQKTLGRRNLGRTNLDCPVLT</sequence>
<dbReference type="PANTHER" id="PTHR45912:SF3">
    <property type="entry name" value="CILIA- AND FLAGELLA-ASSOCIATED PROTEIN 47"/>
    <property type="match status" value="1"/>
</dbReference>
<feature type="region of interest" description="Disordered" evidence="1">
    <location>
        <begin position="1617"/>
        <end position="1638"/>
    </location>
</feature>
<gene>
    <name evidence="3" type="ORF">DEA37_0004725</name>
</gene>
<dbReference type="GO" id="GO:0005929">
    <property type="term" value="C:cilium"/>
    <property type="evidence" value="ECO:0007669"/>
    <property type="project" value="TreeGrafter"/>
</dbReference>
<evidence type="ECO:0000313" key="4">
    <source>
        <dbReference type="Proteomes" id="UP000324629"/>
    </source>
</evidence>
<feature type="domain" description="Calponin-homology (CH)" evidence="2">
    <location>
        <begin position="1663"/>
        <end position="1784"/>
    </location>
</feature>
<proteinExistence type="predicted"/>
<organism evidence="3 4">
    <name type="scientific">Paragonimus westermani</name>
    <dbReference type="NCBI Taxonomy" id="34504"/>
    <lineage>
        <taxon>Eukaryota</taxon>
        <taxon>Metazoa</taxon>
        <taxon>Spiralia</taxon>
        <taxon>Lophotrochozoa</taxon>
        <taxon>Platyhelminthes</taxon>
        <taxon>Trematoda</taxon>
        <taxon>Digenea</taxon>
        <taxon>Plagiorchiida</taxon>
        <taxon>Troglotremata</taxon>
        <taxon>Troglotrematidae</taxon>
        <taxon>Paragonimus</taxon>
    </lineage>
</organism>
<feature type="region of interest" description="Disordered" evidence="1">
    <location>
        <begin position="1301"/>
        <end position="1329"/>
    </location>
</feature>
<dbReference type="Proteomes" id="UP000324629">
    <property type="component" value="Unassembled WGS sequence"/>
</dbReference>
<evidence type="ECO:0000313" key="3">
    <source>
        <dbReference type="EMBL" id="KAA3681488.1"/>
    </source>
</evidence>
<dbReference type="SUPFAM" id="SSF47576">
    <property type="entry name" value="Calponin-homology domain, CH-domain"/>
    <property type="match status" value="1"/>
</dbReference>
<evidence type="ECO:0000256" key="1">
    <source>
        <dbReference type="SAM" id="MobiDB-lite"/>
    </source>
</evidence>